<proteinExistence type="predicted"/>
<accession>A0A0D0BCE8</accession>
<keyword evidence="1" id="KW-0812">Transmembrane</keyword>
<dbReference type="HOGENOM" id="CLU_1363258_0_0_1"/>
<gene>
    <name evidence="2" type="ORF">GYMLUDRAFT_180498</name>
</gene>
<feature type="transmembrane region" description="Helical" evidence="1">
    <location>
        <begin position="168"/>
        <end position="185"/>
    </location>
</feature>
<feature type="transmembrane region" description="Helical" evidence="1">
    <location>
        <begin position="37"/>
        <end position="60"/>
    </location>
</feature>
<dbReference type="OrthoDB" id="3259206at2759"/>
<organism evidence="2 3">
    <name type="scientific">Collybiopsis luxurians FD-317 M1</name>
    <dbReference type="NCBI Taxonomy" id="944289"/>
    <lineage>
        <taxon>Eukaryota</taxon>
        <taxon>Fungi</taxon>
        <taxon>Dikarya</taxon>
        <taxon>Basidiomycota</taxon>
        <taxon>Agaricomycotina</taxon>
        <taxon>Agaricomycetes</taxon>
        <taxon>Agaricomycetidae</taxon>
        <taxon>Agaricales</taxon>
        <taxon>Marasmiineae</taxon>
        <taxon>Omphalotaceae</taxon>
        <taxon>Collybiopsis</taxon>
        <taxon>Collybiopsis luxurians</taxon>
    </lineage>
</organism>
<keyword evidence="3" id="KW-1185">Reference proteome</keyword>
<dbReference type="Proteomes" id="UP000053593">
    <property type="component" value="Unassembled WGS sequence"/>
</dbReference>
<evidence type="ECO:0000313" key="3">
    <source>
        <dbReference type="Proteomes" id="UP000053593"/>
    </source>
</evidence>
<name>A0A0D0BCE8_9AGAR</name>
<dbReference type="EMBL" id="KN834848">
    <property type="protein sequence ID" value="KIK52106.1"/>
    <property type="molecule type" value="Genomic_DNA"/>
</dbReference>
<protein>
    <submittedName>
        <fullName evidence="2">Unplaced genomic scaffold GYMLUscaffold_100, whole genome shotgun sequence</fullName>
    </submittedName>
</protein>
<dbReference type="AlphaFoldDB" id="A0A0D0BCE8"/>
<keyword evidence="1" id="KW-0472">Membrane</keyword>
<sequence>MTTYIYIKFAPNLQYIFTDGVVVWRAWILCKNDSKKTLCFCIFVALCACCSFNTLAAIIIEVVQALTSPEDIKRDNTLTRAINVCHVAILVLSLLTNLSATSIIAVKAWLARGAISRYMFYLTWANGGRILALLIESGLLYSVSLIINLIATVIPLSVGTLGDLCNPINLQIAGMYPLVVLILISQDRSLDSSISMSRHNSAAFTSILELENDQST</sequence>
<keyword evidence="1" id="KW-1133">Transmembrane helix</keyword>
<evidence type="ECO:0000313" key="2">
    <source>
        <dbReference type="EMBL" id="KIK52106.1"/>
    </source>
</evidence>
<feature type="transmembrane region" description="Helical" evidence="1">
    <location>
        <begin position="131"/>
        <end position="156"/>
    </location>
</feature>
<feature type="transmembrane region" description="Helical" evidence="1">
    <location>
        <begin position="80"/>
        <end position="110"/>
    </location>
</feature>
<evidence type="ECO:0000256" key="1">
    <source>
        <dbReference type="SAM" id="Phobius"/>
    </source>
</evidence>
<reference evidence="2 3" key="1">
    <citation type="submission" date="2014-04" db="EMBL/GenBank/DDBJ databases">
        <title>Evolutionary Origins and Diversification of the Mycorrhizal Mutualists.</title>
        <authorList>
            <consortium name="DOE Joint Genome Institute"/>
            <consortium name="Mycorrhizal Genomics Consortium"/>
            <person name="Kohler A."/>
            <person name="Kuo A."/>
            <person name="Nagy L.G."/>
            <person name="Floudas D."/>
            <person name="Copeland A."/>
            <person name="Barry K.W."/>
            <person name="Cichocki N."/>
            <person name="Veneault-Fourrey C."/>
            <person name="LaButti K."/>
            <person name="Lindquist E.A."/>
            <person name="Lipzen A."/>
            <person name="Lundell T."/>
            <person name="Morin E."/>
            <person name="Murat C."/>
            <person name="Riley R."/>
            <person name="Ohm R."/>
            <person name="Sun H."/>
            <person name="Tunlid A."/>
            <person name="Henrissat B."/>
            <person name="Grigoriev I.V."/>
            <person name="Hibbett D.S."/>
            <person name="Martin F."/>
        </authorList>
    </citation>
    <scope>NUCLEOTIDE SEQUENCE [LARGE SCALE GENOMIC DNA]</scope>
    <source>
        <strain evidence="2 3">FD-317 M1</strain>
    </source>
</reference>